<dbReference type="Gene3D" id="1.10.10.10">
    <property type="entry name" value="Winged helix-like DNA-binding domain superfamily/Winged helix DNA-binding domain"/>
    <property type="match status" value="2"/>
</dbReference>
<feature type="domain" description="RNA polymerase III Rpc82 C -terminal" evidence="11">
    <location>
        <begin position="176"/>
        <end position="491"/>
    </location>
</feature>
<comment type="subunit">
    <text evidence="3 9">Component of the RNA polymerase III (Pol III) complex consisting of 17 subunits.</text>
</comment>
<dbReference type="Pfam" id="PF22536">
    <property type="entry name" value="WHD_POLR3C"/>
    <property type="match status" value="1"/>
</dbReference>
<evidence type="ECO:0000256" key="3">
    <source>
        <dbReference type="ARBA" id="ARBA00011206"/>
    </source>
</evidence>
<dbReference type="InterPro" id="IPR013197">
    <property type="entry name" value="RNA_pol_III_RPC82-rel_HTH"/>
</dbReference>
<keyword evidence="7 9" id="KW-0539">Nucleus</keyword>
<evidence type="ECO:0000256" key="1">
    <source>
        <dbReference type="ARBA" id="ARBA00004123"/>
    </source>
</evidence>
<dbReference type="Proteomes" id="UP001056384">
    <property type="component" value="Chromosome 5"/>
</dbReference>
<gene>
    <name evidence="14" type="ORF">Slin15195_G063290</name>
</gene>
<evidence type="ECO:0000256" key="4">
    <source>
        <dbReference type="ARBA" id="ARBA00016689"/>
    </source>
</evidence>
<name>A0A9Q9EJG8_9PEZI</name>
<dbReference type="GO" id="GO:0006351">
    <property type="term" value="P:DNA-templated transcription"/>
    <property type="evidence" value="ECO:0007669"/>
    <property type="project" value="InterPro"/>
</dbReference>
<evidence type="ECO:0000313" key="14">
    <source>
        <dbReference type="EMBL" id="USW53010.1"/>
    </source>
</evidence>
<evidence type="ECO:0000256" key="9">
    <source>
        <dbReference type="RuleBase" id="RU367076"/>
    </source>
</evidence>
<evidence type="ECO:0000256" key="10">
    <source>
        <dbReference type="SAM" id="MobiDB-lite"/>
    </source>
</evidence>
<evidence type="ECO:0000313" key="15">
    <source>
        <dbReference type="Proteomes" id="UP001056384"/>
    </source>
</evidence>
<keyword evidence="5 9" id="KW-0240">DNA-directed RNA polymerase</keyword>
<evidence type="ECO:0000256" key="6">
    <source>
        <dbReference type="ARBA" id="ARBA00023163"/>
    </source>
</evidence>
<sequence length="664" mass="74659">MSKRLQELCALVVDDTCGHLASQIFSILAQKGRHTVFELRRELPHITLRQMRQALVTLLQQHIILYHQVDDGPTYYHADWRNPARSIRAALIAVLVAERHGDGAAKIVTNLLQLGHARVGDLAQAFDFTPTSKRDSGYESCNGHVNGAAKVNGVSALDAHKVKGDKIVSVGQFHNTLRSLLNEGVLVKRGKQNYMPAADLQAQIEAIVLSEQFPDGKINGAKKQSEFQAAVKTLKRKRQEANEYSASRDNDSRGQIKRPGMTNPAVKRAKLNGGLPNGVHHDDDLDMDESVPKLPSDLILSVNFAQYPITQRSQRLEQFAEAALGGVTATVYAALLRALESKIRARDDDFHEEQDSEDQEARLPSATTTEIAEVLKTWTPVDLTMGISGAAAMYKKPEAERDKSKKGKKRTVPDEDWGDIGIKMELESEDDEEETQPANGFTSYRDQNKMLSLVDEHLKLLTEHPQTFCRRVGAGGRGEWKVDFGNLTNSLIAREIDETVKSRLSKVHAMIVRMLRDVGRLEDKEIAARLMMRVKDVRSILTQLQFAGLVEGQEVPKDNSRQPSRAVYLWYHDQTRVAGLLLQQSYQGMSRILQRLASQRESSRGIIEKAEMMNTKEESLSQVERDHLMHWREIEERLLTQFLRLDEHVALLRDFSGKDTSLVS</sequence>
<dbReference type="PANTHER" id="PTHR12949:SF0">
    <property type="entry name" value="DNA-DIRECTED RNA POLYMERASE III SUBUNIT RPC3"/>
    <property type="match status" value="1"/>
</dbReference>
<evidence type="ECO:0000256" key="8">
    <source>
        <dbReference type="ARBA" id="ARBA00025127"/>
    </source>
</evidence>
<evidence type="ECO:0000259" key="13">
    <source>
        <dbReference type="Pfam" id="PF22536"/>
    </source>
</evidence>
<feature type="region of interest" description="Disordered" evidence="10">
    <location>
        <begin position="348"/>
        <end position="368"/>
    </location>
</feature>
<dbReference type="InterPro" id="IPR055207">
    <property type="entry name" value="POLR3C_WHD"/>
</dbReference>
<dbReference type="OrthoDB" id="272392at2759"/>
<dbReference type="Pfam" id="PF08221">
    <property type="entry name" value="HTH_9"/>
    <property type="match status" value="1"/>
</dbReference>
<reference evidence="14" key="1">
    <citation type="submission" date="2022-06" db="EMBL/GenBank/DDBJ databases">
        <title>Complete genome sequences of two strains of the flax pathogen Septoria linicola.</title>
        <authorList>
            <person name="Lapalu N."/>
            <person name="Simon A."/>
            <person name="Demenou B."/>
            <person name="Paumier D."/>
            <person name="Guillot M.-P."/>
            <person name="Gout L."/>
            <person name="Valade R."/>
        </authorList>
    </citation>
    <scope>NUCLEOTIDE SEQUENCE</scope>
    <source>
        <strain evidence="14">SE15195</strain>
    </source>
</reference>
<proteinExistence type="inferred from homology"/>
<dbReference type="InterPro" id="IPR008806">
    <property type="entry name" value="RNA_pol_III_Rpc82_C"/>
</dbReference>
<accession>A0A9Q9EJG8</accession>
<dbReference type="EMBL" id="CP099422">
    <property type="protein sequence ID" value="USW53010.1"/>
    <property type="molecule type" value="Genomic_DNA"/>
</dbReference>
<dbReference type="SUPFAM" id="SSF46785">
    <property type="entry name" value="Winged helix' DNA-binding domain"/>
    <property type="match status" value="1"/>
</dbReference>
<feature type="region of interest" description="Disordered" evidence="10">
    <location>
        <begin position="395"/>
        <end position="443"/>
    </location>
</feature>
<feature type="domain" description="DNA-directed RNA polymerase III subunit RPC3 winged-helix" evidence="13">
    <location>
        <begin position="496"/>
        <end position="571"/>
    </location>
</feature>
<dbReference type="GO" id="GO:0003697">
    <property type="term" value="F:single-stranded DNA binding"/>
    <property type="evidence" value="ECO:0007669"/>
    <property type="project" value="UniProtKB-UniRule"/>
</dbReference>
<dbReference type="AlphaFoldDB" id="A0A9Q9EJG8"/>
<comment type="similarity">
    <text evidence="2 9">Belongs to the RNA polymerase beta chain family.</text>
</comment>
<evidence type="ECO:0000259" key="11">
    <source>
        <dbReference type="Pfam" id="PF05645"/>
    </source>
</evidence>
<keyword evidence="15" id="KW-1185">Reference proteome</keyword>
<evidence type="ECO:0000259" key="12">
    <source>
        <dbReference type="Pfam" id="PF08221"/>
    </source>
</evidence>
<protein>
    <recommendedName>
        <fullName evidence="4 9">DNA-directed RNA polymerase III subunit RPC3</fullName>
        <shortName evidence="9">RNA polymerase III subunit C3</shortName>
    </recommendedName>
</protein>
<dbReference type="InterPro" id="IPR036390">
    <property type="entry name" value="WH_DNA-bd_sf"/>
</dbReference>
<evidence type="ECO:0000256" key="2">
    <source>
        <dbReference type="ARBA" id="ARBA00006835"/>
    </source>
</evidence>
<evidence type="ECO:0000256" key="5">
    <source>
        <dbReference type="ARBA" id="ARBA00022478"/>
    </source>
</evidence>
<dbReference type="InterPro" id="IPR036388">
    <property type="entry name" value="WH-like_DNA-bd_sf"/>
</dbReference>
<keyword evidence="14" id="KW-0238">DNA-binding</keyword>
<evidence type="ECO:0000256" key="7">
    <source>
        <dbReference type="ARBA" id="ARBA00023242"/>
    </source>
</evidence>
<dbReference type="GO" id="GO:0005666">
    <property type="term" value="C:RNA polymerase III complex"/>
    <property type="evidence" value="ECO:0007669"/>
    <property type="project" value="UniProtKB-UniRule"/>
</dbReference>
<feature type="domain" description="RNA polymerase III subunit RPC82-related helix-turn-helix" evidence="12">
    <location>
        <begin position="7"/>
        <end position="68"/>
    </location>
</feature>
<dbReference type="PANTHER" id="PTHR12949">
    <property type="entry name" value="RNA POLYMERASE III DNA DIRECTED -RELATED"/>
    <property type="match status" value="1"/>
</dbReference>
<comment type="function">
    <text evidence="8 9">DNA-dependent RNA polymerase catalyzes the transcription of DNA into RNA using the four ribonucleoside triphosphates as substrates. Specific core component of RNA polymerase III which synthesizes small RNAs, such as 5S rRNA and tRNAs.</text>
</comment>
<dbReference type="Pfam" id="PF05645">
    <property type="entry name" value="RNA_pol_Rpc82"/>
    <property type="match status" value="1"/>
</dbReference>
<organism evidence="14 15">
    <name type="scientific">Septoria linicola</name>
    <dbReference type="NCBI Taxonomy" id="215465"/>
    <lineage>
        <taxon>Eukaryota</taxon>
        <taxon>Fungi</taxon>
        <taxon>Dikarya</taxon>
        <taxon>Ascomycota</taxon>
        <taxon>Pezizomycotina</taxon>
        <taxon>Dothideomycetes</taxon>
        <taxon>Dothideomycetidae</taxon>
        <taxon>Mycosphaerellales</taxon>
        <taxon>Mycosphaerellaceae</taxon>
        <taxon>Septoria</taxon>
    </lineage>
</organism>
<comment type="subcellular location">
    <subcellularLocation>
        <location evidence="1 9">Nucleus</location>
    </subcellularLocation>
</comment>
<dbReference type="InterPro" id="IPR039748">
    <property type="entry name" value="RPC3"/>
</dbReference>
<keyword evidence="6 9" id="KW-0804">Transcription</keyword>
<feature type="region of interest" description="Disordered" evidence="10">
    <location>
        <begin position="238"/>
        <end position="277"/>
    </location>
</feature>